<evidence type="ECO:0000313" key="2">
    <source>
        <dbReference type="Proteomes" id="UP001247805"/>
    </source>
</evidence>
<proteinExistence type="predicted"/>
<accession>A0ABU3SZL5</accession>
<dbReference type="NCBIfam" id="NF008009">
    <property type="entry name" value="PRK10738.1"/>
    <property type="match status" value="1"/>
</dbReference>
<dbReference type="InterPro" id="IPR036102">
    <property type="entry name" value="OsmC/Ohrsf"/>
</dbReference>
<reference evidence="1 2" key="1">
    <citation type="submission" date="2023-10" db="EMBL/GenBank/DDBJ databases">
        <title>Glaciecola aquimarina strain GGW-M5 nov., isolated from a coastal seawater.</title>
        <authorList>
            <person name="Bayburt H."/>
            <person name="Kim J.M."/>
            <person name="Choi B.J."/>
            <person name="Jeon C.O."/>
        </authorList>
    </citation>
    <scope>NUCLEOTIDE SEQUENCE [LARGE SCALE GENOMIC DNA]</scope>
    <source>
        <strain evidence="1 2">KCTC 32108</strain>
    </source>
</reference>
<comment type="caution">
    <text evidence="1">The sequence shown here is derived from an EMBL/GenBank/DDBJ whole genome shotgun (WGS) entry which is preliminary data.</text>
</comment>
<dbReference type="Pfam" id="PF02566">
    <property type="entry name" value="OsmC"/>
    <property type="match status" value="1"/>
</dbReference>
<dbReference type="Proteomes" id="UP001247805">
    <property type="component" value="Unassembled WGS sequence"/>
</dbReference>
<gene>
    <name evidence="1" type="ORF">RS130_16905</name>
</gene>
<dbReference type="InterPro" id="IPR015946">
    <property type="entry name" value="KH_dom-like_a/b"/>
</dbReference>
<dbReference type="PANTHER" id="PTHR34352">
    <property type="entry name" value="PROTEIN YHFA"/>
    <property type="match status" value="1"/>
</dbReference>
<dbReference type="Gene3D" id="2.20.25.10">
    <property type="match status" value="1"/>
</dbReference>
<keyword evidence="2" id="KW-1185">Reference proteome</keyword>
<evidence type="ECO:0000313" key="1">
    <source>
        <dbReference type="EMBL" id="MDU0355362.1"/>
    </source>
</evidence>
<dbReference type="PANTHER" id="PTHR34352:SF1">
    <property type="entry name" value="PROTEIN YHFA"/>
    <property type="match status" value="1"/>
</dbReference>
<dbReference type="EMBL" id="JAWDIO010000002">
    <property type="protein sequence ID" value="MDU0355362.1"/>
    <property type="molecule type" value="Genomic_DNA"/>
</dbReference>
<organism evidence="1 2">
    <name type="scientific">Paraglaciecola aquimarina</name>
    <dbReference type="NCBI Taxonomy" id="1235557"/>
    <lineage>
        <taxon>Bacteria</taxon>
        <taxon>Pseudomonadati</taxon>
        <taxon>Pseudomonadota</taxon>
        <taxon>Gammaproteobacteria</taxon>
        <taxon>Alteromonadales</taxon>
        <taxon>Alteromonadaceae</taxon>
        <taxon>Paraglaciecola</taxon>
    </lineage>
</organism>
<sequence length="130" mass="14370">MQAKVTWQQDMKFSCETNTGHTLEMDGNGEAPSPMEAVLLAVGACSSIDVVEILKKARQDMTDCVCELTSERAETAPRVFTKIHAHYQIKGNNISEKHLTRAVQLSAEKYCSVMLMLSGKVEITTSYEIA</sequence>
<dbReference type="InterPro" id="IPR003718">
    <property type="entry name" value="OsmC/Ohr_fam"/>
</dbReference>
<dbReference type="SUPFAM" id="SSF82784">
    <property type="entry name" value="OsmC-like"/>
    <property type="match status" value="1"/>
</dbReference>
<name>A0ABU3SZL5_9ALTE</name>
<dbReference type="Gene3D" id="3.30.300.20">
    <property type="match status" value="1"/>
</dbReference>
<protein>
    <submittedName>
        <fullName evidence="1">OsmC family protein</fullName>
    </submittedName>
</protein>
<dbReference type="RefSeq" id="WP_316026904.1">
    <property type="nucleotide sequence ID" value="NZ_JAWDIO010000002.1"/>
</dbReference>